<dbReference type="InterPro" id="IPR001650">
    <property type="entry name" value="Helicase_C-like"/>
</dbReference>
<evidence type="ECO:0000259" key="4">
    <source>
        <dbReference type="PROSITE" id="PS51194"/>
    </source>
</evidence>
<dbReference type="PROSITE" id="PS51194">
    <property type="entry name" value="HELICASE_CTER"/>
    <property type="match status" value="1"/>
</dbReference>
<comment type="caution">
    <text evidence="5">The sequence shown here is derived from an EMBL/GenBank/DDBJ whole genome shotgun (WGS) entry which is preliminary data.</text>
</comment>
<sequence length="623" mass="70604">MYEMWNDAIVCHNGRMARLLQGDIGSATVLEYLLGLSCIELRQGSGPVVAILAPSQLLAEQQYQTLSDFANTFNKQNVDAKINNIGVEILTGTMVGYKRNEVLSRLEHAGKADAIFLVMTHVLVLILSRIFVIFLFINLMVLYCVLLMKSKGLVCANIKLWLVVPLIHYLLTPFPLAAGLQEAGLLDVTYLEYEPRTVKNTITTSDNLEEVVSALRTKIDNHGSKCFWVLPRIGETRTCEDSDSFQSTVLGRYKMLTELLAHSVSVLVATTFIEVGIDIPNVDILIIENTDCFGLLALHRLRGHLGRRGSRDVYCMLRETMNSQQIAEADFHQSGICEDKVFNPDYHLGMLPAATKIGCFFLEGFKLDTNQASEAPSNNILMAKLWDGELDPFYYSTNASLKNAFTLQLMMALFGERKPKPDNNGSSTIDVIVMLQKLSEVRGWFLFDELMKHNILSSLQSIPQVSRDKSPLSGLFSEYVLPPIDRIPKEIEELIIIADYFLRLGPTWGFSDIFLDFKTFCKERVERRLFVTMEHNTRFDCSMIEGELRRWRFSENVGTFTKPASLQIPNTFKLGNIDNYVFGVPIINSHNEVGDIQAYDRLLMQTMFYGWKNIANWIQIPFS</sequence>
<dbReference type="Gene3D" id="3.30.420.10">
    <property type="entry name" value="Ribonuclease H-like superfamily/Ribonuclease H"/>
    <property type="match status" value="1"/>
</dbReference>
<keyword evidence="3" id="KW-0472">Membrane</keyword>
<evidence type="ECO:0000256" key="2">
    <source>
        <dbReference type="ARBA" id="ARBA00022806"/>
    </source>
</evidence>
<dbReference type="SUPFAM" id="SSF52540">
    <property type="entry name" value="P-loop containing nucleoside triphosphate hydrolases"/>
    <property type="match status" value="1"/>
</dbReference>
<keyword evidence="3" id="KW-0812">Transmembrane</keyword>
<evidence type="ECO:0000256" key="3">
    <source>
        <dbReference type="SAM" id="Phobius"/>
    </source>
</evidence>
<protein>
    <recommendedName>
        <fullName evidence="4">Helicase C-terminal domain-containing protein</fullName>
    </recommendedName>
</protein>
<reference evidence="5 6" key="1">
    <citation type="journal article" date="2020" name="G3 (Bethesda)">
        <title>Improved Reference Genome for Cyclotella cryptica CCMP332, a Model for Cell Wall Morphogenesis, Salinity Adaptation, and Lipid Production in Diatoms (Bacillariophyta).</title>
        <authorList>
            <person name="Roberts W.R."/>
            <person name="Downey K.M."/>
            <person name="Ruck E.C."/>
            <person name="Traller J.C."/>
            <person name="Alverson A.J."/>
        </authorList>
    </citation>
    <scope>NUCLEOTIDE SEQUENCE [LARGE SCALE GENOMIC DNA]</scope>
    <source>
        <strain evidence="5 6">CCMP332</strain>
    </source>
</reference>
<feature type="transmembrane region" description="Helical" evidence="3">
    <location>
        <begin position="115"/>
        <end position="148"/>
    </location>
</feature>
<dbReference type="InterPro" id="IPR027417">
    <property type="entry name" value="P-loop_NTPase"/>
</dbReference>
<keyword evidence="3" id="KW-1133">Transmembrane helix</keyword>
<evidence type="ECO:0000256" key="1">
    <source>
        <dbReference type="ARBA" id="ARBA00022801"/>
    </source>
</evidence>
<feature type="transmembrane region" description="Helical" evidence="3">
    <location>
        <begin position="160"/>
        <end position="180"/>
    </location>
</feature>
<dbReference type="InterPro" id="IPR036397">
    <property type="entry name" value="RNaseH_sf"/>
</dbReference>
<dbReference type="EMBL" id="JABMIG020000070">
    <property type="protein sequence ID" value="KAL3795562.1"/>
    <property type="molecule type" value="Genomic_DNA"/>
</dbReference>
<dbReference type="Gene3D" id="3.40.50.300">
    <property type="entry name" value="P-loop containing nucleotide triphosphate hydrolases"/>
    <property type="match status" value="2"/>
</dbReference>
<evidence type="ECO:0000313" key="5">
    <source>
        <dbReference type="EMBL" id="KAL3795562.1"/>
    </source>
</evidence>
<accession>A0ABD3Q6F0</accession>
<keyword evidence="2" id="KW-0347">Helicase</keyword>
<dbReference type="PANTHER" id="PTHR47964:SF1">
    <property type="entry name" value="ATP-DEPENDENT DNA HELICASE HOMOLOG RECG, CHLOROPLASTIC"/>
    <property type="match status" value="1"/>
</dbReference>
<dbReference type="PANTHER" id="PTHR47964">
    <property type="entry name" value="ATP-DEPENDENT DNA HELICASE HOMOLOG RECG, CHLOROPLASTIC"/>
    <property type="match status" value="1"/>
</dbReference>
<dbReference type="GO" id="GO:0004386">
    <property type="term" value="F:helicase activity"/>
    <property type="evidence" value="ECO:0007669"/>
    <property type="project" value="UniProtKB-KW"/>
</dbReference>
<keyword evidence="6" id="KW-1185">Reference proteome</keyword>
<dbReference type="AlphaFoldDB" id="A0ABD3Q6F0"/>
<keyword evidence="2" id="KW-0547">Nucleotide-binding</keyword>
<keyword evidence="2" id="KW-0067">ATP-binding</keyword>
<proteinExistence type="predicted"/>
<dbReference type="InterPro" id="IPR047112">
    <property type="entry name" value="RecG/Mfd"/>
</dbReference>
<gene>
    <name evidence="5" type="ORF">HJC23_009275</name>
</gene>
<dbReference type="Proteomes" id="UP001516023">
    <property type="component" value="Unassembled WGS sequence"/>
</dbReference>
<organism evidence="5 6">
    <name type="scientific">Cyclotella cryptica</name>
    <dbReference type="NCBI Taxonomy" id="29204"/>
    <lineage>
        <taxon>Eukaryota</taxon>
        <taxon>Sar</taxon>
        <taxon>Stramenopiles</taxon>
        <taxon>Ochrophyta</taxon>
        <taxon>Bacillariophyta</taxon>
        <taxon>Coscinodiscophyceae</taxon>
        <taxon>Thalassiosirophycidae</taxon>
        <taxon>Stephanodiscales</taxon>
        <taxon>Stephanodiscaceae</taxon>
        <taxon>Cyclotella</taxon>
    </lineage>
</organism>
<evidence type="ECO:0000313" key="6">
    <source>
        <dbReference type="Proteomes" id="UP001516023"/>
    </source>
</evidence>
<dbReference type="GO" id="GO:0016787">
    <property type="term" value="F:hydrolase activity"/>
    <property type="evidence" value="ECO:0007669"/>
    <property type="project" value="UniProtKB-KW"/>
</dbReference>
<feature type="domain" description="Helicase C-terminal" evidence="4">
    <location>
        <begin position="185"/>
        <end position="348"/>
    </location>
</feature>
<keyword evidence="1" id="KW-0378">Hydrolase</keyword>
<name>A0ABD3Q6F0_9STRA</name>